<evidence type="ECO:0000256" key="2">
    <source>
        <dbReference type="ARBA" id="ARBA00022692"/>
    </source>
</evidence>
<evidence type="ECO:0000313" key="11">
    <source>
        <dbReference type="EMBL" id="KFM63482.1"/>
    </source>
</evidence>
<keyword evidence="2" id="KW-0812">Transmembrane</keyword>
<dbReference type="SUPFAM" id="SSF49313">
    <property type="entry name" value="Cadherin-like"/>
    <property type="match status" value="1"/>
</dbReference>
<keyword evidence="4 9" id="KW-0106">Calcium</keyword>
<keyword evidence="8" id="KW-0325">Glycoprotein</keyword>
<evidence type="ECO:0000256" key="5">
    <source>
        <dbReference type="ARBA" id="ARBA00022889"/>
    </source>
</evidence>
<dbReference type="CDD" id="cd11304">
    <property type="entry name" value="Cadherin_repeat"/>
    <property type="match status" value="1"/>
</dbReference>
<dbReference type="InterPro" id="IPR050174">
    <property type="entry name" value="Protocadherin/Cadherin-CA"/>
</dbReference>
<proteinExistence type="predicted"/>
<dbReference type="GO" id="GO:0005509">
    <property type="term" value="F:calcium ion binding"/>
    <property type="evidence" value="ECO:0007669"/>
    <property type="project" value="UniProtKB-UniRule"/>
</dbReference>
<evidence type="ECO:0000259" key="10">
    <source>
        <dbReference type="PROSITE" id="PS50268"/>
    </source>
</evidence>
<keyword evidence="6" id="KW-1133">Transmembrane helix</keyword>
<evidence type="ECO:0000313" key="12">
    <source>
        <dbReference type="Proteomes" id="UP000054359"/>
    </source>
</evidence>
<dbReference type="STRING" id="407821.A0A087TEE3"/>
<dbReference type="InterPro" id="IPR015919">
    <property type="entry name" value="Cadherin-like_sf"/>
</dbReference>
<protein>
    <submittedName>
        <fullName evidence="11">Protocadherin-19</fullName>
    </submittedName>
</protein>
<keyword evidence="7" id="KW-0472">Membrane</keyword>
<keyword evidence="5" id="KW-0130">Cell adhesion</keyword>
<dbReference type="Proteomes" id="UP000054359">
    <property type="component" value="Unassembled WGS sequence"/>
</dbReference>
<dbReference type="GO" id="GO:0007156">
    <property type="term" value="P:homophilic cell adhesion via plasma membrane adhesion molecules"/>
    <property type="evidence" value="ECO:0007669"/>
    <property type="project" value="InterPro"/>
</dbReference>
<dbReference type="Gene3D" id="2.60.40.60">
    <property type="entry name" value="Cadherins"/>
    <property type="match status" value="1"/>
</dbReference>
<gene>
    <name evidence="11" type="ORF">X975_03789</name>
</gene>
<name>A0A087TEE3_STEMI</name>
<organism evidence="11 12">
    <name type="scientific">Stegodyphus mimosarum</name>
    <name type="common">African social velvet spider</name>
    <dbReference type="NCBI Taxonomy" id="407821"/>
    <lineage>
        <taxon>Eukaryota</taxon>
        <taxon>Metazoa</taxon>
        <taxon>Ecdysozoa</taxon>
        <taxon>Arthropoda</taxon>
        <taxon>Chelicerata</taxon>
        <taxon>Arachnida</taxon>
        <taxon>Araneae</taxon>
        <taxon>Araneomorphae</taxon>
        <taxon>Entelegynae</taxon>
        <taxon>Eresoidea</taxon>
        <taxon>Eresidae</taxon>
        <taxon>Stegodyphus</taxon>
    </lineage>
</organism>
<dbReference type="PROSITE" id="PS50268">
    <property type="entry name" value="CADHERIN_2"/>
    <property type="match status" value="1"/>
</dbReference>
<accession>A0A087TEE3</accession>
<keyword evidence="12" id="KW-1185">Reference proteome</keyword>
<dbReference type="FunFam" id="2.60.40.60:FF:000116">
    <property type="entry name" value="Dachsous cadherin-related 2"/>
    <property type="match status" value="1"/>
</dbReference>
<dbReference type="InterPro" id="IPR002126">
    <property type="entry name" value="Cadherin-like_dom"/>
</dbReference>
<evidence type="ECO:0000256" key="3">
    <source>
        <dbReference type="ARBA" id="ARBA00022737"/>
    </source>
</evidence>
<dbReference type="EMBL" id="KK114845">
    <property type="protein sequence ID" value="KFM63482.1"/>
    <property type="molecule type" value="Genomic_DNA"/>
</dbReference>
<evidence type="ECO:0000256" key="8">
    <source>
        <dbReference type="ARBA" id="ARBA00023180"/>
    </source>
</evidence>
<dbReference type="PRINTS" id="PR00205">
    <property type="entry name" value="CADHERIN"/>
</dbReference>
<sequence length="82" mass="8895">MFTQYPFITSVSAHAAPGTQLIQLEAEDHDEGPNGEVLYSFTSPYLSGRFHLDTETGIVTVAGSLLADAGHVFHCEVEARDK</sequence>
<feature type="domain" description="Cadherin" evidence="10">
    <location>
        <begin position="3"/>
        <end position="81"/>
    </location>
</feature>
<keyword evidence="3" id="KW-0677">Repeat</keyword>
<comment type="subcellular location">
    <subcellularLocation>
        <location evidence="1">Membrane</location>
        <topology evidence="1">Single-pass membrane protein</topology>
    </subcellularLocation>
</comment>
<evidence type="ECO:0000256" key="1">
    <source>
        <dbReference type="ARBA" id="ARBA00004167"/>
    </source>
</evidence>
<dbReference type="GO" id="GO:0005886">
    <property type="term" value="C:plasma membrane"/>
    <property type="evidence" value="ECO:0007669"/>
    <property type="project" value="TreeGrafter"/>
</dbReference>
<evidence type="ECO:0000256" key="9">
    <source>
        <dbReference type="PROSITE-ProRule" id="PRU00043"/>
    </source>
</evidence>
<dbReference type="AlphaFoldDB" id="A0A087TEE3"/>
<evidence type="ECO:0000256" key="7">
    <source>
        <dbReference type="ARBA" id="ARBA00023136"/>
    </source>
</evidence>
<reference evidence="11 12" key="1">
    <citation type="submission" date="2013-11" db="EMBL/GenBank/DDBJ databases">
        <title>Genome sequencing of Stegodyphus mimosarum.</title>
        <authorList>
            <person name="Bechsgaard J."/>
        </authorList>
    </citation>
    <scope>NUCLEOTIDE SEQUENCE [LARGE SCALE GENOMIC DNA]</scope>
</reference>
<evidence type="ECO:0000256" key="6">
    <source>
        <dbReference type="ARBA" id="ARBA00022989"/>
    </source>
</evidence>
<dbReference type="PANTHER" id="PTHR24028">
    <property type="entry name" value="CADHERIN-87A"/>
    <property type="match status" value="1"/>
</dbReference>
<feature type="non-terminal residue" evidence="11">
    <location>
        <position position="82"/>
    </location>
</feature>
<dbReference type="Pfam" id="PF00028">
    <property type="entry name" value="Cadherin"/>
    <property type="match status" value="1"/>
</dbReference>
<dbReference type="PANTHER" id="PTHR24028:SF40">
    <property type="entry name" value="PROTOCADHERIN-19"/>
    <property type="match status" value="1"/>
</dbReference>
<evidence type="ECO:0000256" key="4">
    <source>
        <dbReference type="ARBA" id="ARBA00022837"/>
    </source>
</evidence>
<dbReference type="OrthoDB" id="9990384at2759"/>